<evidence type="ECO:0000313" key="1">
    <source>
        <dbReference type="EMBL" id="KAK8237620.1"/>
    </source>
</evidence>
<name>A0ABR1YRK0_9PEZI</name>
<gene>
    <name evidence="1" type="ORF">HDK90DRAFT_199153</name>
</gene>
<dbReference type="Proteomes" id="UP001492380">
    <property type="component" value="Unassembled WGS sequence"/>
</dbReference>
<comment type="caution">
    <text evidence="1">The sequence shown here is derived from an EMBL/GenBank/DDBJ whole genome shotgun (WGS) entry which is preliminary data.</text>
</comment>
<proteinExistence type="predicted"/>
<protein>
    <submittedName>
        <fullName evidence="1">Uncharacterized protein</fullName>
    </submittedName>
</protein>
<dbReference type="EMBL" id="JBBWRZ010000004">
    <property type="protein sequence ID" value="KAK8237620.1"/>
    <property type="molecule type" value="Genomic_DNA"/>
</dbReference>
<accession>A0ABR1YRK0</accession>
<organism evidence="1 2">
    <name type="scientific">Phyllosticta capitalensis</name>
    <dbReference type="NCBI Taxonomy" id="121624"/>
    <lineage>
        <taxon>Eukaryota</taxon>
        <taxon>Fungi</taxon>
        <taxon>Dikarya</taxon>
        <taxon>Ascomycota</taxon>
        <taxon>Pezizomycotina</taxon>
        <taxon>Dothideomycetes</taxon>
        <taxon>Dothideomycetes incertae sedis</taxon>
        <taxon>Botryosphaeriales</taxon>
        <taxon>Phyllostictaceae</taxon>
        <taxon>Phyllosticta</taxon>
    </lineage>
</organism>
<sequence>MPSSQPPQQPPLGPYKLVTVNSAPERAKRLVGRVCNDVKERYLIVHVGNAEDISQVAALVRAHQPDLLFTASMWTPAQSDEAIVVAKQICPGIKTFALPQGLQVDKGPDAVVGYIEEHLPALLEN</sequence>
<keyword evidence="2" id="KW-1185">Reference proteome</keyword>
<evidence type="ECO:0000313" key="2">
    <source>
        <dbReference type="Proteomes" id="UP001492380"/>
    </source>
</evidence>
<reference evidence="1 2" key="1">
    <citation type="submission" date="2024-04" db="EMBL/GenBank/DDBJ databases">
        <title>Phyllosticta paracitricarpa is synonymous to the EU quarantine fungus P. citricarpa based on phylogenomic analyses.</title>
        <authorList>
            <consortium name="Lawrence Berkeley National Laboratory"/>
            <person name="Van Ingen-Buijs V.A."/>
            <person name="Van Westerhoven A.C."/>
            <person name="Haridas S."/>
            <person name="Skiadas P."/>
            <person name="Martin F."/>
            <person name="Groenewald J.Z."/>
            <person name="Crous P.W."/>
            <person name="Seidl M.F."/>
        </authorList>
    </citation>
    <scope>NUCLEOTIDE SEQUENCE [LARGE SCALE GENOMIC DNA]</scope>
    <source>
        <strain evidence="1 2">CBS 123374</strain>
    </source>
</reference>